<protein>
    <submittedName>
        <fullName evidence="1 2">NodT family RND efflux system outer membrane lipoprotein</fullName>
    </submittedName>
</protein>
<evidence type="ECO:0000313" key="2">
    <source>
        <dbReference type="EnsemblMetazoa" id="ASIC009937-PA"/>
    </source>
</evidence>
<dbReference type="AlphaFoldDB" id="A0A084VWB4"/>
<name>A0A084VWB4_ANOSI</name>
<reference evidence="1 3" key="1">
    <citation type="journal article" date="2014" name="BMC Genomics">
        <title>Genome sequence of Anopheles sinensis provides insight into genetics basis of mosquito competence for malaria parasites.</title>
        <authorList>
            <person name="Zhou D."/>
            <person name="Zhang D."/>
            <person name="Ding G."/>
            <person name="Shi L."/>
            <person name="Hou Q."/>
            <person name="Ye Y."/>
            <person name="Xu Y."/>
            <person name="Zhou H."/>
            <person name="Xiong C."/>
            <person name="Li S."/>
            <person name="Yu J."/>
            <person name="Hong S."/>
            <person name="Yu X."/>
            <person name="Zou P."/>
            <person name="Chen C."/>
            <person name="Chang X."/>
            <person name="Wang W."/>
            <person name="Lv Y."/>
            <person name="Sun Y."/>
            <person name="Ma L."/>
            <person name="Shen B."/>
            <person name="Zhu C."/>
        </authorList>
    </citation>
    <scope>NUCLEOTIDE SEQUENCE [LARGE SCALE GENOMIC DNA]</scope>
</reference>
<dbReference type="EMBL" id="ATLV01017545">
    <property type="status" value="NOT_ANNOTATED_CDS"/>
    <property type="molecule type" value="Genomic_DNA"/>
</dbReference>
<dbReference type="VEuPathDB" id="VectorBase:ASIC009937"/>
<keyword evidence="1" id="KW-0449">Lipoprotein</keyword>
<keyword evidence="3" id="KW-1185">Reference proteome</keyword>
<dbReference type="EMBL" id="KE525174">
    <property type="protein sequence ID" value="KFB42258.1"/>
    <property type="molecule type" value="Genomic_DNA"/>
</dbReference>
<dbReference type="Proteomes" id="UP000030765">
    <property type="component" value="Unassembled WGS sequence"/>
</dbReference>
<gene>
    <name evidence="1" type="ORF">ZHAS_00009937</name>
</gene>
<reference evidence="2" key="2">
    <citation type="submission" date="2020-05" db="UniProtKB">
        <authorList>
            <consortium name="EnsemblMetazoa"/>
        </authorList>
    </citation>
    <scope>IDENTIFICATION</scope>
</reference>
<sequence length="76" mass="8740">MSFQIVCTKRRITIDQSTGKINKHWFIVLPLVRYEIDIFLSNGPKTISVRKITFSLTTTWHGLPVANHPFITSLIV</sequence>
<proteinExistence type="predicted"/>
<accession>A0A084VWB4</accession>
<evidence type="ECO:0000313" key="1">
    <source>
        <dbReference type="EMBL" id="KFB42258.1"/>
    </source>
</evidence>
<organism evidence="1">
    <name type="scientific">Anopheles sinensis</name>
    <name type="common">Mosquito</name>
    <dbReference type="NCBI Taxonomy" id="74873"/>
    <lineage>
        <taxon>Eukaryota</taxon>
        <taxon>Metazoa</taxon>
        <taxon>Ecdysozoa</taxon>
        <taxon>Arthropoda</taxon>
        <taxon>Hexapoda</taxon>
        <taxon>Insecta</taxon>
        <taxon>Pterygota</taxon>
        <taxon>Neoptera</taxon>
        <taxon>Endopterygota</taxon>
        <taxon>Diptera</taxon>
        <taxon>Nematocera</taxon>
        <taxon>Culicoidea</taxon>
        <taxon>Culicidae</taxon>
        <taxon>Anophelinae</taxon>
        <taxon>Anopheles</taxon>
    </lineage>
</organism>
<evidence type="ECO:0000313" key="3">
    <source>
        <dbReference type="Proteomes" id="UP000030765"/>
    </source>
</evidence>
<dbReference type="EnsemblMetazoa" id="ASIC009937-RA">
    <property type="protein sequence ID" value="ASIC009937-PA"/>
    <property type="gene ID" value="ASIC009937"/>
</dbReference>